<organism evidence="1 2">
    <name type="scientific">Candidatus Azambacteria bacterium RIFCSPLOWO2_02_FULL_44_14</name>
    <dbReference type="NCBI Taxonomy" id="1797306"/>
    <lineage>
        <taxon>Bacteria</taxon>
        <taxon>Candidatus Azamiibacteriota</taxon>
    </lineage>
</organism>
<dbReference type="NCBIfam" id="TIGR01175">
    <property type="entry name" value="pilM"/>
    <property type="match status" value="1"/>
</dbReference>
<dbReference type="CDD" id="cd24049">
    <property type="entry name" value="ASKHA_NBD_PilM"/>
    <property type="match status" value="1"/>
</dbReference>
<dbReference type="SUPFAM" id="SSF53067">
    <property type="entry name" value="Actin-like ATPase domain"/>
    <property type="match status" value="2"/>
</dbReference>
<protein>
    <recommendedName>
        <fullName evidence="3">SHS2 domain-containing protein</fullName>
    </recommendedName>
</protein>
<dbReference type="AlphaFoldDB" id="A0A1F5CAY0"/>
<name>A0A1F5CAY0_9BACT</name>
<comment type="caution">
    <text evidence="1">The sequence shown here is derived from an EMBL/GenBank/DDBJ whole genome shotgun (WGS) entry which is preliminary data.</text>
</comment>
<dbReference type="Gene3D" id="3.30.420.40">
    <property type="match status" value="2"/>
</dbReference>
<dbReference type="PANTHER" id="PTHR32432:SF3">
    <property type="entry name" value="ETHANOLAMINE UTILIZATION PROTEIN EUTJ"/>
    <property type="match status" value="1"/>
</dbReference>
<gene>
    <name evidence="1" type="ORF">A3I30_00255</name>
</gene>
<dbReference type="InterPro" id="IPR043129">
    <property type="entry name" value="ATPase_NBD"/>
</dbReference>
<dbReference type="Gene3D" id="3.30.1490.300">
    <property type="match status" value="1"/>
</dbReference>
<dbReference type="InterPro" id="IPR050696">
    <property type="entry name" value="FtsA/MreB"/>
</dbReference>
<accession>A0A1F5CAY0</accession>
<dbReference type="PANTHER" id="PTHR32432">
    <property type="entry name" value="CELL DIVISION PROTEIN FTSA-RELATED"/>
    <property type="match status" value="1"/>
</dbReference>
<dbReference type="PIRSF" id="PIRSF019169">
    <property type="entry name" value="PilM"/>
    <property type="match status" value="1"/>
</dbReference>
<sequence length="359" mass="39828">MFNFFGFGQKTYLGIDIGTASIKIAELSKEKGRPKLENYAILESYKFLDVLTDDSAMTNRSRRVFGGEATEMIKRLIGKANIAVKETNMAVPIFSSFLTVMDLPMMNETELAQAVQFEARKYVPVSLEQLVIDWNLIGQTPPTANDQGHLQVLLVAIPRELIDEYVDTARNTGLAVSAIELETVSATRALMGSDPTPTVILDVGARDTTISIVDQGFLRISHSIETSSEDLTRVLSKALNISLRRAEELKRERGVAVIREESEVASVILPLLDIISSSIQQIIDLHHSKTQRKIEKLIMYGGAANMPGLAEYFSKKLKIDITYANPFSRIIYPQKLEPIIKKIGSELAIALGLALRDMQ</sequence>
<reference evidence="1 2" key="1">
    <citation type="journal article" date="2016" name="Nat. Commun.">
        <title>Thousands of microbial genomes shed light on interconnected biogeochemical processes in an aquifer system.</title>
        <authorList>
            <person name="Anantharaman K."/>
            <person name="Brown C.T."/>
            <person name="Hug L.A."/>
            <person name="Sharon I."/>
            <person name="Castelle C.J."/>
            <person name="Probst A.J."/>
            <person name="Thomas B.C."/>
            <person name="Singh A."/>
            <person name="Wilkins M.J."/>
            <person name="Karaoz U."/>
            <person name="Brodie E.L."/>
            <person name="Williams K.H."/>
            <person name="Hubbard S.S."/>
            <person name="Banfield J.F."/>
        </authorList>
    </citation>
    <scope>NUCLEOTIDE SEQUENCE [LARGE SCALE GENOMIC DNA]</scope>
</reference>
<evidence type="ECO:0008006" key="3">
    <source>
        <dbReference type="Google" id="ProtNLM"/>
    </source>
</evidence>
<dbReference type="InterPro" id="IPR005883">
    <property type="entry name" value="PilM"/>
</dbReference>
<dbReference type="EMBL" id="MEYV01000014">
    <property type="protein sequence ID" value="OGD40030.1"/>
    <property type="molecule type" value="Genomic_DNA"/>
</dbReference>
<evidence type="ECO:0000313" key="1">
    <source>
        <dbReference type="EMBL" id="OGD40030.1"/>
    </source>
</evidence>
<proteinExistence type="predicted"/>
<evidence type="ECO:0000313" key="2">
    <source>
        <dbReference type="Proteomes" id="UP000177197"/>
    </source>
</evidence>
<dbReference type="Pfam" id="PF11104">
    <property type="entry name" value="PilM_2"/>
    <property type="match status" value="1"/>
</dbReference>
<dbReference type="Proteomes" id="UP000177197">
    <property type="component" value="Unassembled WGS sequence"/>
</dbReference>